<proteinExistence type="predicted"/>
<organism evidence="2 3">
    <name type="scientific">Acinonyx jubatus</name>
    <name type="common">Cheetah</name>
    <dbReference type="NCBI Taxonomy" id="32536"/>
    <lineage>
        <taxon>Eukaryota</taxon>
        <taxon>Metazoa</taxon>
        <taxon>Chordata</taxon>
        <taxon>Craniata</taxon>
        <taxon>Vertebrata</taxon>
        <taxon>Euteleostomi</taxon>
        <taxon>Mammalia</taxon>
        <taxon>Eutheria</taxon>
        <taxon>Laurasiatheria</taxon>
        <taxon>Carnivora</taxon>
        <taxon>Feliformia</taxon>
        <taxon>Felidae</taxon>
        <taxon>Felinae</taxon>
        <taxon>Acinonyx</taxon>
    </lineage>
</organism>
<gene>
    <name evidence="3" type="primary">LOC128315389</name>
</gene>
<evidence type="ECO:0000313" key="2">
    <source>
        <dbReference type="Proteomes" id="UP001652583"/>
    </source>
</evidence>
<protein>
    <submittedName>
        <fullName evidence="3">Uncharacterized protein LOC128315389</fullName>
    </submittedName>
</protein>
<sequence length="338" mass="35642">MLSHMPFLYQNVHTLPSFLLLALLTVTSRLKHFTSWRILWSFTTPAHLQEFSGEVLSSSSFAHLNFCQGSVLIAPSGGRLLDSSLCLVACIFQVLSPCVYLHLETTANGPAHPTGDVDSLWVGAGAGAGASTPGTRQGVSLSGEWLQLSPFSTPLPRIRGGGFHLLSPPHRQGAPHPASLPAGSRRGVHVQSRAPADARASWRQAASRPQLGLRGRTRSPRPPPLSARGGAGRARGAPAPLSAVTWGRAQQVSGLAPSAGNAERTPETAALRVALGGGSWVQPRNSGGDRRDLARGGRSCEETGSLRPTFCKRLGDQRGCRDNHGEGGTCGLNTVEET</sequence>
<dbReference type="Proteomes" id="UP001652583">
    <property type="component" value="Chromosome C2"/>
</dbReference>
<accession>A0ABM3Q1S7</accession>
<reference evidence="3" key="1">
    <citation type="submission" date="2025-08" db="UniProtKB">
        <authorList>
            <consortium name="RefSeq"/>
        </authorList>
    </citation>
    <scope>IDENTIFICATION</scope>
    <source>
        <tissue evidence="3">Blood</tissue>
    </source>
</reference>
<feature type="region of interest" description="Disordered" evidence="1">
    <location>
        <begin position="275"/>
        <end position="305"/>
    </location>
</feature>
<feature type="region of interest" description="Disordered" evidence="1">
    <location>
        <begin position="162"/>
        <end position="238"/>
    </location>
</feature>
<keyword evidence="2" id="KW-1185">Reference proteome</keyword>
<evidence type="ECO:0000256" key="1">
    <source>
        <dbReference type="SAM" id="MobiDB-lite"/>
    </source>
</evidence>
<dbReference type="GeneID" id="128315389"/>
<evidence type="ECO:0000313" key="3">
    <source>
        <dbReference type="RefSeq" id="XP_053077880.1"/>
    </source>
</evidence>
<feature type="compositionally biased region" description="Basic and acidic residues" evidence="1">
    <location>
        <begin position="287"/>
        <end position="301"/>
    </location>
</feature>
<name>A0ABM3Q1S7_ACIJB</name>
<dbReference type="RefSeq" id="XP_053077880.1">
    <property type="nucleotide sequence ID" value="XM_053221905.1"/>
</dbReference>